<feature type="transmembrane region" description="Helical" evidence="2">
    <location>
        <begin position="40"/>
        <end position="65"/>
    </location>
</feature>
<feature type="transmembrane region" description="Helical" evidence="2">
    <location>
        <begin position="173"/>
        <end position="199"/>
    </location>
</feature>
<evidence type="ECO:0000256" key="1">
    <source>
        <dbReference type="SAM" id="MobiDB-lite"/>
    </source>
</evidence>
<name>A0ABW6PU98_9NOCA</name>
<keyword evidence="4" id="KW-1185">Reference proteome</keyword>
<reference evidence="3 4" key="1">
    <citation type="submission" date="2024-10" db="EMBL/GenBank/DDBJ databases">
        <title>The Natural Products Discovery Center: Release of the First 8490 Sequenced Strains for Exploring Actinobacteria Biosynthetic Diversity.</title>
        <authorList>
            <person name="Kalkreuter E."/>
            <person name="Kautsar S.A."/>
            <person name="Yang D."/>
            <person name="Bader C.D."/>
            <person name="Teijaro C.N."/>
            <person name="Fluegel L."/>
            <person name="Davis C.M."/>
            <person name="Simpson J.R."/>
            <person name="Lauterbach L."/>
            <person name="Steele A.D."/>
            <person name="Gui C."/>
            <person name="Meng S."/>
            <person name="Li G."/>
            <person name="Viehrig K."/>
            <person name="Ye F."/>
            <person name="Su P."/>
            <person name="Kiefer A.F."/>
            <person name="Nichols A."/>
            <person name="Cepeda A.J."/>
            <person name="Yan W."/>
            <person name="Fan B."/>
            <person name="Jiang Y."/>
            <person name="Adhikari A."/>
            <person name="Zheng C.-J."/>
            <person name="Schuster L."/>
            <person name="Cowan T.M."/>
            <person name="Smanski M.J."/>
            <person name="Chevrette M.G."/>
            <person name="De Carvalho L.P.S."/>
            <person name="Shen B."/>
        </authorList>
    </citation>
    <scope>NUCLEOTIDE SEQUENCE [LARGE SCALE GENOMIC DNA]</scope>
    <source>
        <strain evidence="3 4">NPDC004045</strain>
    </source>
</reference>
<keyword evidence="2" id="KW-1133">Transmembrane helix</keyword>
<protein>
    <submittedName>
        <fullName evidence="3">Uncharacterized protein</fullName>
    </submittedName>
</protein>
<feature type="transmembrane region" description="Helical" evidence="2">
    <location>
        <begin position="77"/>
        <end position="98"/>
    </location>
</feature>
<comment type="caution">
    <text evidence="3">The sequence shown here is derived from an EMBL/GenBank/DDBJ whole genome shotgun (WGS) entry which is preliminary data.</text>
</comment>
<evidence type="ECO:0000313" key="3">
    <source>
        <dbReference type="EMBL" id="MFF0545773.1"/>
    </source>
</evidence>
<keyword evidence="2" id="KW-0812">Transmembrane</keyword>
<feature type="transmembrane region" description="Helical" evidence="2">
    <location>
        <begin position="104"/>
        <end position="128"/>
    </location>
</feature>
<dbReference type="EMBL" id="JBIAMX010000016">
    <property type="protein sequence ID" value="MFF0545773.1"/>
    <property type="molecule type" value="Genomic_DNA"/>
</dbReference>
<evidence type="ECO:0000313" key="4">
    <source>
        <dbReference type="Proteomes" id="UP001601444"/>
    </source>
</evidence>
<evidence type="ECO:0000256" key="2">
    <source>
        <dbReference type="SAM" id="Phobius"/>
    </source>
</evidence>
<accession>A0ABW6PU98</accession>
<sequence length="238" mass="23770">MTTPAGALWSRWTTTVTVGEMIGFSLPAVTAVAVRDAPGPVAFCALLAAGAGEAAVLGAAQARVLRRVLTGLSGRRWTLATVAGGVTAWAIGSAAPVVGARADALGPVLTGTLFGAGAVALLLAMGIAQWTVLRHAVDGAWRWIPATIAGWAVGLGVFAAVTTPLWHPGQDAALVLAIGVFGGVLMAASMAAVTGVFVVRLAGSARRKHGSGPARTIADPAGTFGTAHDRVPGETITP</sequence>
<feature type="region of interest" description="Disordered" evidence="1">
    <location>
        <begin position="207"/>
        <end position="238"/>
    </location>
</feature>
<feature type="transmembrane region" description="Helical" evidence="2">
    <location>
        <begin position="140"/>
        <end position="161"/>
    </location>
</feature>
<gene>
    <name evidence="3" type="ORF">ACFYTF_23325</name>
</gene>
<keyword evidence="2" id="KW-0472">Membrane</keyword>
<dbReference type="RefSeq" id="WP_387702206.1">
    <property type="nucleotide sequence ID" value="NZ_JBIAMX010000016.1"/>
</dbReference>
<feature type="transmembrane region" description="Helical" evidence="2">
    <location>
        <begin position="12"/>
        <end position="34"/>
    </location>
</feature>
<proteinExistence type="predicted"/>
<dbReference type="Proteomes" id="UP001601444">
    <property type="component" value="Unassembled WGS sequence"/>
</dbReference>
<organism evidence="3 4">
    <name type="scientific">Nocardia thailandica</name>
    <dbReference type="NCBI Taxonomy" id="257275"/>
    <lineage>
        <taxon>Bacteria</taxon>
        <taxon>Bacillati</taxon>
        <taxon>Actinomycetota</taxon>
        <taxon>Actinomycetes</taxon>
        <taxon>Mycobacteriales</taxon>
        <taxon>Nocardiaceae</taxon>
        <taxon>Nocardia</taxon>
    </lineage>
</organism>